<dbReference type="InParanoid" id="A0A024GPM5"/>
<dbReference type="InterPro" id="IPR038781">
    <property type="entry name" value="C365.16-ike"/>
</dbReference>
<organism evidence="1 2">
    <name type="scientific">Albugo candida</name>
    <dbReference type="NCBI Taxonomy" id="65357"/>
    <lineage>
        <taxon>Eukaryota</taxon>
        <taxon>Sar</taxon>
        <taxon>Stramenopiles</taxon>
        <taxon>Oomycota</taxon>
        <taxon>Peronosporomycetes</taxon>
        <taxon>Albuginales</taxon>
        <taxon>Albuginaceae</taxon>
        <taxon>Albugo</taxon>
    </lineage>
</organism>
<dbReference type="PANTHER" id="PTHR37845:SF1">
    <property type="entry name" value="SEQUENCE ORPHAN"/>
    <property type="match status" value="1"/>
</dbReference>
<dbReference type="PANTHER" id="PTHR37845">
    <property type="entry name" value="SEQUENCE ORPHAN"/>
    <property type="match status" value="1"/>
</dbReference>
<accession>A0A024GPM5</accession>
<comment type="caution">
    <text evidence="1">The sequence shown here is derived from an EMBL/GenBank/DDBJ whole genome shotgun (WGS) entry which is preliminary data.</text>
</comment>
<gene>
    <name evidence="1" type="ORF">BN9_098780</name>
</gene>
<protein>
    <submittedName>
        <fullName evidence="1">Uncharacterized protein</fullName>
    </submittedName>
</protein>
<evidence type="ECO:0000313" key="2">
    <source>
        <dbReference type="Proteomes" id="UP000053237"/>
    </source>
</evidence>
<reference evidence="1 2" key="1">
    <citation type="submission" date="2012-05" db="EMBL/GenBank/DDBJ databases">
        <title>Recombination and specialization in a pathogen metapopulation.</title>
        <authorList>
            <person name="Gardiner A."/>
            <person name="Kemen E."/>
            <person name="Schultz-Larsen T."/>
            <person name="MacLean D."/>
            <person name="Van Oosterhout C."/>
            <person name="Jones J.D.G."/>
        </authorList>
    </citation>
    <scope>NUCLEOTIDE SEQUENCE [LARGE SCALE GENOMIC DNA]</scope>
    <source>
        <strain evidence="1 2">Ac Nc2</strain>
    </source>
</reference>
<dbReference type="AlphaFoldDB" id="A0A024GPM5"/>
<dbReference type="OrthoDB" id="275936at2759"/>
<name>A0A024GPM5_9STRA</name>
<dbReference type="STRING" id="65357.A0A024GPM5"/>
<dbReference type="GO" id="GO:0005739">
    <property type="term" value="C:mitochondrion"/>
    <property type="evidence" value="ECO:0007669"/>
    <property type="project" value="TreeGrafter"/>
</dbReference>
<evidence type="ECO:0000313" key="1">
    <source>
        <dbReference type="EMBL" id="CCI48690.1"/>
    </source>
</evidence>
<dbReference type="Proteomes" id="UP000053237">
    <property type="component" value="Unassembled WGS sequence"/>
</dbReference>
<sequence>MKDSTPNEPDAYSATSVALSKRVGIDLTAALLASLNVSPFISIVDRGIVENANGSRPLFANIKHLLLSFITSPVQFMCKRREFHLVYGLYAATYATANISDTICEWKSVDKEMPKFLCTTAVNMTLCIAKDRAFTRMFGTIRPTAFPLSSIALFAVRDSLTVAASFNAPKILAEQIRAHSDMEIGKASIIAQLFCPAAIQFISTPLHLLGLDLYNNRHAAPKRRFRFITKEYFKSAAARIGRIGPAFGLGSIGNNFYKARLRVLVEK</sequence>
<dbReference type="EMBL" id="CAIX01000242">
    <property type="protein sequence ID" value="CCI48690.1"/>
    <property type="molecule type" value="Genomic_DNA"/>
</dbReference>
<keyword evidence="2" id="KW-1185">Reference proteome</keyword>
<proteinExistence type="predicted"/>